<name>A0A176WZ13_AGRTU</name>
<organism evidence="2 3">
    <name type="scientific">Agrobacterium tumefaciens</name>
    <dbReference type="NCBI Taxonomy" id="358"/>
    <lineage>
        <taxon>Bacteria</taxon>
        <taxon>Pseudomonadati</taxon>
        <taxon>Pseudomonadota</taxon>
        <taxon>Alphaproteobacteria</taxon>
        <taxon>Hyphomicrobiales</taxon>
        <taxon>Rhizobiaceae</taxon>
        <taxon>Rhizobium/Agrobacterium group</taxon>
        <taxon>Agrobacterium</taxon>
        <taxon>Agrobacterium tumefaciens complex</taxon>
    </lineage>
</organism>
<evidence type="ECO:0000313" key="2">
    <source>
        <dbReference type="EMBL" id="OAE38248.1"/>
    </source>
</evidence>
<gene>
    <name evidence="2" type="ORF">A7J57_17320</name>
</gene>
<evidence type="ECO:0000313" key="3">
    <source>
        <dbReference type="Proteomes" id="UP000077098"/>
    </source>
</evidence>
<dbReference type="RefSeq" id="WP_063950885.1">
    <property type="nucleotide sequence ID" value="NZ_LXPS01000038.1"/>
</dbReference>
<feature type="region of interest" description="Disordered" evidence="1">
    <location>
        <begin position="21"/>
        <end position="42"/>
    </location>
</feature>
<reference evidence="2 3" key="1">
    <citation type="submission" date="2016-05" db="EMBL/GenBank/DDBJ databases">
        <authorList>
            <person name="Lavstsen T."/>
            <person name="Jespersen J.S."/>
        </authorList>
    </citation>
    <scope>NUCLEOTIDE SEQUENCE [LARGE SCALE GENOMIC DNA]</scope>
    <source>
        <strain evidence="2 3">KCJ1736</strain>
    </source>
</reference>
<accession>A0A176WZ13</accession>
<dbReference type="Proteomes" id="UP000077098">
    <property type="component" value="Unassembled WGS sequence"/>
</dbReference>
<dbReference type="AlphaFoldDB" id="A0A176WZ13"/>
<comment type="caution">
    <text evidence="2">The sequence shown here is derived from an EMBL/GenBank/DDBJ whole genome shotgun (WGS) entry which is preliminary data.</text>
</comment>
<proteinExistence type="predicted"/>
<evidence type="ECO:0000256" key="1">
    <source>
        <dbReference type="SAM" id="MobiDB-lite"/>
    </source>
</evidence>
<sequence length="95" mass="10097">MQIESSIGGYNYKGRIRDIEKAGGAQNAPEEQAVNRGPGNPTVSSTILSQSLANVLWAVGSGNAPALQETATASPEDKAKAQVEWVRNAYSEYTE</sequence>
<dbReference type="EMBL" id="LXPS01000038">
    <property type="protein sequence ID" value="OAE38248.1"/>
    <property type="molecule type" value="Genomic_DNA"/>
</dbReference>
<protein>
    <submittedName>
        <fullName evidence="2">Uncharacterized protein</fullName>
    </submittedName>
</protein>